<dbReference type="Pfam" id="PF01822">
    <property type="entry name" value="WSC"/>
    <property type="match status" value="1"/>
</dbReference>
<keyword evidence="4" id="KW-1185">Reference proteome</keyword>
<name>A0A8B6GYI9_MYTGA</name>
<protein>
    <recommendedName>
        <fullName evidence="2">WSC domain-containing protein</fullName>
    </recommendedName>
</protein>
<sequence length="543" mass="61671">MLNCPESSSITIENVSVQIHENTDKCTQTECNLNRNDHDLITELCEESSSCSVNGSLLTFACQQDDLHYDLWYICQLQVSYEYVGCFFDDGKRVLEEDHTKNKKMSADICFGICTASQKWKEDDYFGTEYAHQCFCGNGSKLEISPYVRLEKSQCNTDCLKHEDEKCGGTWRIFVYQIIKRNYYYMFSCLDMDLEKCVTYSLQGESSCLKFDPSFKNQDPRCSDFGNQLYDAHCGGRVKCAFKMINILRRSISIEYLCKGDSSTSSSAQGSSDNLPTSTVVGIVVGSVVFLCIVFIGFYIGRRRVFCKRSNEKLRNYPETNDYVGNQDIALSQAVSPERHAQYEDLQTTSGNRSAHNYSRTNVRLQTIEDKYDYANNIDSKNSKTLIDKTSTPTYVVLHGDSLNPNPESNDDEYAVVDPSAESSFTKTPKPTTPGTENYMILDPSQTGINRSKFPNTGQTYELAKPINDTRGHKNDTYALCPEGTYDHSGITRHRKDQDTIYTHAVDNVYDSASRGINIARKEDTYDHFFGKETENEYNIAMH</sequence>
<keyword evidence="1" id="KW-1133">Transmembrane helix</keyword>
<accession>A0A8B6GYI9</accession>
<keyword evidence="1" id="KW-0812">Transmembrane</keyword>
<dbReference type="Proteomes" id="UP000596742">
    <property type="component" value="Unassembled WGS sequence"/>
</dbReference>
<evidence type="ECO:0000313" key="3">
    <source>
        <dbReference type="EMBL" id="VDI71506.1"/>
    </source>
</evidence>
<gene>
    <name evidence="3" type="ORF">MGAL_10B018006</name>
</gene>
<dbReference type="InterPro" id="IPR002889">
    <property type="entry name" value="WSC_carb-bd"/>
</dbReference>
<organism evidence="3 4">
    <name type="scientific">Mytilus galloprovincialis</name>
    <name type="common">Mediterranean mussel</name>
    <dbReference type="NCBI Taxonomy" id="29158"/>
    <lineage>
        <taxon>Eukaryota</taxon>
        <taxon>Metazoa</taxon>
        <taxon>Spiralia</taxon>
        <taxon>Lophotrochozoa</taxon>
        <taxon>Mollusca</taxon>
        <taxon>Bivalvia</taxon>
        <taxon>Autobranchia</taxon>
        <taxon>Pteriomorphia</taxon>
        <taxon>Mytilida</taxon>
        <taxon>Mytiloidea</taxon>
        <taxon>Mytilidae</taxon>
        <taxon>Mytilinae</taxon>
        <taxon>Mytilus</taxon>
    </lineage>
</organism>
<evidence type="ECO:0000259" key="2">
    <source>
        <dbReference type="PROSITE" id="PS51212"/>
    </source>
</evidence>
<evidence type="ECO:0000256" key="1">
    <source>
        <dbReference type="SAM" id="Phobius"/>
    </source>
</evidence>
<dbReference type="PROSITE" id="PS51212">
    <property type="entry name" value="WSC"/>
    <property type="match status" value="1"/>
</dbReference>
<dbReference type="SMART" id="SM00321">
    <property type="entry name" value="WSC"/>
    <property type="match status" value="1"/>
</dbReference>
<dbReference type="AlphaFoldDB" id="A0A8B6GYI9"/>
<evidence type="ECO:0000313" key="4">
    <source>
        <dbReference type="Proteomes" id="UP000596742"/>
    </source>
</evidence>
<reference evidence="3" key="1">
    <citation type="submission" date="2018-11" db="EMBL/GenBank/DDBJ databases">
        <authorList>
            <person name="Alioto T."/>
            <person name="Alioto T."/>
        </authorList>
    </citation>
    <scope>NUCLEOTIDE SEQUENCE</scope>
</reference>
<dbReference type="EMBL" id="UYJE01009233">
    <property type="protein sequence ID" value="VDI71506.1"/>
    <property type="molecule type" value="Genomic_DNA"/>
</dbReference>
<proteinExistence type="predicted"/>
<keyword evidence="1" id="KW-0472">Membrane</keyword>
<comment type="caution">
    <text evidence="3">The sequence shown here is derived from an EMBL/GenBank/DDBJ whole genome shotgun (WGS) entry which is preliminary data.</text>
</comment>
<dbReference type="OrthoDB" id="6071159at2759"/>
<feature type="transmembrane region" description="Helical" evidence="1">
    <location>
        <begin position="280"/>
        <end position="300"/>
    </location>
</feature>
<feature type="domain" description="WSC" evidence="2">
    <location>
        <begin position="80"/>
        <end position="179"/>
    </location>
</feature>